<evidence type="ECO:0000313" key="5">
    <source>
        <dbReference type="EMBL" id="CAK0909962.1"/>
    </source>
</evidence>
<feature type="domain" description="Protein kinase" evidence="4">
    <location>
        <begin position="20"/>
        <end position="169"/>
    </location>
</feature>
<feature type="compositionally biased region" description="Basic residues" evidence="3">
    <location>
        <begin position="159"/>
        <end position="169"/>
    </location>
</feature>
<evidence type="ECO:0000256" key="2">
    <source>
        <dbReference type="PROSITE-ProRule" id="PRU10141"/>
    </source>
</evidence>
<evidence type="ECO:0000256" key="3">
    <source>
        <dbReference type="SAM" id="MobiDB-lite"/>
    </source>
</evidence>
<feature type="binding site" evidence="2">
    <location>
        <position position="49"/>
    </location>
    <ligand>
        <name>ATP</name>
        <dbReference type="ChEBI" id="CHEBI:30616"/>
    </ligand>
</feature>
<dbReference type="SMART" id="SM00220">
    <property type="entry name" value="S_TKc"/>
    <property type="match status" value="1"/>
</dbReference>
<comment type="caution">
    <text evidence="5">The sequence shown here is derived from an EMBL/GenBank/DDBJ whole genome shotgun (WGS) entry which is preliminary data.</text>
</comment>
<keyword evidence="2" id="KW-0067">ATP-binding</keyword>
<evidence type="ECO:0000256" key="1">
    <source>
        <dbReference type="ARBA" id="ARBA00023860"/>
    </source>
</evidence>
<dbReference type="PANTHER" id="PTHR11909">
    <property type="entry name" value="CASEIN KINASE-RELATED"/>
    <property type="match status" value="1"/>
</dbReference>
<dbReference type="InterPro" id="IPR017441">
    <property type="entry name" value="Protein_kinase_ATP_BS"/>
</dbReference>
<dbReference type="SUPFAM" id="SSF56112">
    <property type="entry name" value="Protein kinase-like (PK-like)"/>
    <property type="match status" value="1"/>
</dbReference>
<dbReference type="InterPro" id="IPR000719">
    <property type="entry name" value="Prot_kinase_dom"/>
</dbReference>
<feature type="region of interest" description="Disordered" evidence="3">
    <location>
        <begin position="148"/>
        <end position="169"/>
    </location>
</feature>
<protein>
    <recommendedName>
        <fullName evidence="1">Casein kinase I</fullName>
    </recommendedName>
</protein>
<dbReference type="Proteomes" id="UP001189429">
    <property type="component" value="Unassembled WGS sequence"/>
</dbReference>
<dbReference type="EMBL" id="CAUYUJ010022296">
    <property type="protein sequence ID" value="CAK0909962.1"/>
    <property type="molecule type" value="Genomic_DNA"/>
</dbReference>
<dbReference type="InterPro" id="IPR050235">
    <property type="entry name" value="CK1_Ser-Thr_kinase"/>
</dbReference>
<keyword evidence="2" id="KW-0547">Nucleotide-binding</keyword>
<dbReference type="InterPro" id="IPR011009">
    <property type="entry name" value="Kinase-like_dom_sf"/>
</dbReference>
<accession>A0ABN9YF95</accession>
<dbReference type="Gene3D" id="3.30.200.20">
    <property type="entry name" value="Phosphorylase Kinase, domain 1"/>
    <property type="match status" value="1"/>
</dbReference>
<dbReference type="PROSITE" id="PS50011">
    <property type="entry name" value="PROTEIN_KINASE_DOM"/>
    <property type="match status" value="1"/>
</dbReference>
<reference evidence="5" key="1">
    <citation type="submission" date="2023-10" db="EMBL/GenBank/DDBJ databases">
        <authorList>
            <person name="Chen Y."/>
            <person name="Shah S."/>
            <person name="Dougan E. K."/>
            <person name="Thang M."/>
            <person name="Chan C."/>
        </authorList>
    </citation>
    <scope>NUCLEOTIDE SEQUENCE [LARGE SCALE GENOMIC DNA]</scope>
</reference>
<dbReference type="Gene3D" id="1.10.510.10">
    <property type="entry name" value="Transferase(Phosphotransferase) domain 1"/>
    <property type="match status" value="1"/>
</dbReference>
<evidence type="ECO:0000259" key="4">
    <source>
        <dbReference type="PROSITE" id="PS50011"/>
    </source>
</evidence>
<sequence length="169" mass="18529">MASSSSSKSKYPSSVGGGRYQTTKKLGAGCFGEVYRAVNASTKEQVAVKFEDLAADCPQLEQEAAMLESLRWPARQQGFAEYFHSGREGSAFCLVMEFLGKSLEDRVELCGGRLTPKTTALVAEQALQRIEYLHSKGIIHRDITREAGRLRQAPPPRPVQHRGAHAGSF</sequence>
<gene>
    <name evidence="5" type="ORF">PCOR1329_LOCUS84252</name>
</gene>
<organism evidence="5 6">
    <name type="scientific">Prorocentrum cordatum</name>
    <dbReference type="NCBI Taxonomy" id="2364126"/>
    <lineage>
        <taxon>Eukaryota</taxon>
        <taxon>Sar</taxon>
        <taxon>Alveolata</taxon>
        <taxon>Dinophyceae</taxon>
        <taxon>Prorocentrales</taxon>
        <taxon>Prorocentraceae</taxon>
        <taxon>Prorocentrum</taxon>
    </lineage>
</organism>
<name>A0ABN9YF95_9DINO</name>
<keyword evidence="6" id="KW-1185">Reference proteome</keyword>
<dbReference type="PROSITE" id="PS00107">
    <property type="entry name" value="PROTEIN_KINASE_ATP"/>
    <property type="match status" value="1"/>
</dbReference>
<evidence type="ECO:0000313" key="6">
    <source>
        <dbReference type="Proteomes" id="UP001189429"/>
    </source>
</evidence>
<dbReference type="Pfam" id="PF00069">
    <property type="entry name" value="Pkinase"/>
    <property type="match status" value="1"/>
</dbReference>
<proteinExistence type="predicted"/>